<name>A0ABZ2U5W4_9ACTN</name>
<dbReference type="Proteomes" id="UP001479933">
    <property type="component" value="Chromosome"/>
</dbReference>
<dbReference type="RefSeq" id="WP_066168517.1">
    <property type="nucleotide sequence ID" value="NZ_CP136137.1"/>
</dbReference>
<accession>A0ABZ2U5W4</accession>
<keyword evidence="1" id="KW-0560">Oxidoreductase</keyword>
<dbReference type="InterPro" id="IPR043010">
    <property type="entry name" value="Phenol_hydroxylase_sf"/>
</dbReference>
<dbReference type="Gene3D" id="3.10.20.560">
    <property type="entry name" value="Phenol hydroxylase"/>
    <property type="match status" value="1"/>
</dbReference>
<dbReference type="GO" id="GO:0018662">
    <property type="term" value="F:phenol 2-monooxygenase activity"/>
    <property type="evidence" value="ECO:0007669"/>
    <property type="project" value="UniProtKB-EC"/>
</dbReference>
<dbReference type="EMBL" id="CP136137">
    <property type="protein sequence ID" value="WYY08261.1"/>
    <property type="molecule type" value="Genomic_DNA"/>
</dbReference>
<dbReference type="InterPro" id="IPR006756">
    <property type="entry name" value="Phenol_hydroxylase"/>
</dbReference>
<reference evidence="1 2" key="1">
    <citation type="journal article" date="2023" name="Virus Evol.">
        <title>Computational host range prediction-The good, the bad, and the ugly.</title>
        <authorList>
            <person name="Howell A.A."/>
            <person name="Versoza C.J."/>
            <person name="Pfeifer S.P."/>
        </authorList>
    </citation>
    <scope>NUCLEOTIDE SEQUENCE [LARGE SCALE GENOMIC DNA]</scope>
    <source>
        <strain evidence="1 2">1610/1b</strain>
    </source>
</reference>
<organism evidence="1 2">
    <name type="scientific">Gordonia hydrophobica</name>
    <dbReference type="NCBI Taxonomy" id="40516"/>
    <lineage>
        <taxon>Bacteria</taxon>
        <taxon>Bacillati</taxon>
        <taxon>Actinomycetota</taxon>
        <taxon>Actinomycetes</taxon>
        <taxon>Mycobacteriales</taxon>
        <taxon>Gordoniaceae</taxon>
        <taxon>Gordonia</taxon>
    </lineage>
</organism>
<sequence>MAVKALYEYKYPAADRAEIFGEDQLLYVHWRGNPLFCSAACFRAPQAMSFNDFVAEIVNPWAASDPDFEPSSITDWQLFDDALDPGDGSASLTELGIGHKALLKFTTA</sequence>
<dbReference type="Pfam" id="PF04663">
    <property type="entry name" value="Phenol_monoox"/>
    <property type="match status" value="1"/>
</dbReference>
<protein>
    <submittedName>
        <fullName evidence="1">Phenol hydroxylase subunit P4</fullName>
        <ecNumber evidence="1">1.14.13.7</ecNumber>
    </submittedName>
</protein>
<evidence type="ECO:0000313" key="1">
    <source>
        <dbReference type="EMBL" id="WYY08261.1"/>
    </source>
</evidence>
<proteinExistence type="predicted"/>
<keyword evidence="2" id="KW-1185">Reference proteome</keyword>
<dbReference type="EC" id="1.14.13.7" evidence="1"/>
<evidence type="ECO:0000313" key="2">
    <source>
        <dbReference type="Proteomes" id="UP001479933"/>
    </source>
</evidence>
<gene>
    <name evidence="1" type="ORF">RVF87_04065</name>
</gene>